<dbReference type="Proteomes" id="UP000322530">
    <property type="component" value="Unassembled WGS sequence"/>
</dbReference>
<proteinExistence type="predicted"/>
<comment type="caution">
    <text evidence="2">The sequence shown here is derived from an EMBL/GenBank/DDBJ whole genome shotgun (WGS) entry which is preliminary data.</text>
</comment>
<keyword evidence="2" id="KW-0808">Transferase</keyword>
<organism evidence="2 3">
    <name type="scientific">Dictyobacter arantiisoli</name>
    <dbReference type="NCBI Taxonomy" id="2014874"/>
    <lineage>
        <taxon>Bacteria</taxon>
        <taxon>Bacillati</taxon>
        <taxon>Chloroflexota</taxon>
        <taxon>Ktedonobacteria</taxon>
        <taxon>Ktedonobacterales</taxon>
        <taxon>Dictyobacteraceae</taxon>
        <taxon>Dictyobacter</taxon>
    </lineage>
</organism>
<accession>A0A5A5TKB5</accession>
<dbReference type="PRINTS" id="PR00038">
    <property type="entry name" value="HTHLUXR"/>
</dbReference>
<dbReference type="GO" id="GO:0016301">
    <property type="term" value="F:kinase activity"/>
    <property type="evidence" value="ECO:0007669"/>
    <property type="project" value="UniProtKB-KW"/>
</dbReference>
<dbReference type="InterPro" id="IPR000792">
    <property type="entry name" value="Tscrpt_reg_LuxR_C"/>
</dbReference>
<dbReference type="GO" id="GO:0006355">
    <property type="term" value="P:regulation of DNA-templated transcription"/>
    <property type="evidence" value="ECO:0007669"/>
    <property type="project" value="InterPro"/>
</dbReference>
<evidence type="ECO:0000313" key="3">
    <source>
        <dbReference type="Proteomes" id="UP000322530"/>
    </source>
</evidence>
<dbReference type="Pfam" id="PF09623">
    <property type="entry name" value="Cas_NE0113"/>
    <property type="match status" value="1"/>
</dbReference>
<name>A0A5A5TKB5_9CHLR</name>
<dbReference type="GO" id="GO:0003677">
    <property type="term" value="F:DNA binding"/>
    <property type="evidence" value="ECO:0007669"/>
    <property type="project" value="InterPro"/>
</dbReference>
<reference evidence="2 3" key="1">
    <citation type="submission" date="2019-01" db="EMBL/GenBank/DDBJ databases">
        <title>Draft genome sequence of Dictyobacter sp. Uno17.</title>
        <authorList>
            <person name="Wang C.M."/>
            <person name="Zheng Y."/>
            <person name="Sakai Y."/>
            <person name="Abe K."/>
            <person name="Yokota A."/>
            <person name="Yabe S."/>
        </authorList>
    </citation>
    <scope>NUCLEOTIDE SEQUENCE [LARGE SCALE GENOMIC DNA]</scope>
    <source>
        <strain evidence="2 3">Uno17</strain>
    </source>
</reference>
<dbReference type="EMBL" id="BIXY01000136">
    <property type="protein sequence ID" value="GCF11712.1"/>
    <property type="molecule type" value="Genomic_DNA"/>
</dbReference>
<dbReference type="AlphaFoldDB" id="A0A5A5TKB5"/>
<keyword evidence="3" id="KW-1185">Reference proteome</keyword>
<sequence>MPNQKQVLVATLGGQPQIVTFTLDLLLENFPITDVIVVHPKASEGRLRHSLTRLMGEFAGNYYQAKDRIIHFQSYMLVRDDKPIDDIQDEDHVDGTLDTFFRLISDLKLQQARIHLSVTGGRRLMGLLALSAASLKFDPDDRIWHLYTPDDTQVQADGGVIMHMPLDGSIKLIPTPSIFPGAYSYSSADSFYVAEREQRSQLDAQQADRCRHVVSQLTARQSDVLRAFAAGLNQKEVSQRLSITSKTVDNHKAVILDLCREIWMIDEKTRVGYHFLYTNFATYFINNEYIL</sequence>
<dbReference type="RefSeq" id="WP_172632468.1">
    <property type="nucleotide sequence ID" value="NZ_BIXY01000136.1"/>
</dbReference>
<protein>
    <submittedName>
        <fullName evidence="2">Histidine kinase</fullName>
    </submittedName>
</protein>
<evidence type="ECO:0000313" key="2">
    <source>
        <dbReference type="EMBL" id="GCF11712.1"/>
    </source>
</evidence>
<gene>
    <name evidence="2" type="ORF">KDI_52760</name>
</gene>
<dbReference type="SUPFAM" id="SSF46894">
    <property type="entry name" value="C-terminal effector domain of the bipartite response regulators"/>
    <property type="match status" value="1"/>
</dbReference>
<feature type="domain" description="HTH luxR-type" evidence="1">
    <location>
        <begin position="214"/>
        <end position="262"/>
    </location>
</feature>
<evidence type="ECO:0000259" key="1">
    <source>
        <dbReference type="SMART" id="SM00421"/>
    </source>
</evidence>
<dbReference type="InterPro" id="IPR036388">
    <property type="entry name" value="WH-like_DNA-bd_sf"/>
</dbReference>
<dbReference type="InterPro" id="IPR016032">
    <property type="entry name" value="Sig_transdc_resp-reg_C-effctor"/>
</dbReference>
<dbReference type="Pfam" id="PF00196">
    <property type="entry name" value="GerE"/>
    <property type="match status" value="1"/>
</dbReference>
<dbReference type="InterPro" id="IPR019092">
    <property type="entry name" value="SSO2081-like_dom"/>
</dbReference>
<dbReference type="SMART" id="SM00421">
    <property type="entry name" value="HTH_LUXR"/>
    <property type="match status" value="1"/>
</dbReference>
<keyword evidence="2" id="KW-0418">Kinase</keyword>
<dbReference type="Gene3D" id="1.10.10.10">
    <property type="entry name" value="Winged helix-like DNA-binding domain superfamily/Winged helix DNA-binding domain"/>
    <property type="match status" value="1"/>
</dbReference>